<feature type="transmembrane region" description="Helical" evidence="7">
    <location>
        <begin position="12"/>
        <end position="38"/>
    </location>
</feature>
<dbReference type="Pfam" id="PF05977">
    <property type="entry name" value="MFS_3"/>
    <property type="match status" value="1"/>
</dbReference>
<evidence type="ECO:0000313" key="11">
    <source>
        <dbReference type="EMBL" id="CAB5000006.1"/>
    </source>
</evidence>
<sequence>MGRFTALRVRNFRLFFLGQFVSVIGNWMQTVALAALVLDHLDRGGTVLGLVTAMLYTPVIVLGPLGGLATDRFSKWRIVLTTQISFAVVVGLLGVLVITDRVTLMSVMILAAAQGAINAFDNPARQTLVHEMVGGELLTNAVGLNMLAMNTARVIGPAVAGLLLFVTSIGTLFVLNGLSFLGAVIALAAMRRNELQPSRKLPREPGMIRAGVRYAKGEPTIRTALLMLVVVGGLSYNFPVVLPVLAKQTFHMSKEAYGTFFSTMGIGAIAFALVSKTRTAPTTRSLTIGTAALGASLTMLSLSPTRLVVYLLLPFLGAASLNFLVLMNSTLQLRSVAEMRGRVMSLYTMALLGTTPVGALLVGWIAERFSARAAMAVGGIASILAAGWARNRFDPESIHTAPAVTI</sequence>
<evidence type="ECO:0000256" key="5">
    <source>
        <dbReference type="ARBA" id="ARBA00022989"/>
    </source>
</evidence>
<evidence type="ECO:0000313" key="9">
    <source>
        <dbReference type="EMBL" id="CAB4815639.1"/>
    </source>
</evidence>
<keyword evidence="5 7" id="KW-1133">Transmembrane helix</keyword>
<dbReference type="InterPro" id="IPR036259">
    <property type="entry name" value="MFS_trans_sf"/>
</dbReference>
<protein>
    <submittedName>
        <fullName evidence="9">Unannotated protein</fullName>
    </submittedName>
</protein>
<evidence type="ECO:0000256" key="3">
    <source>
        <dbReference type="ARBA" id="ARBA00022475"/>
    </source>
</evidence>
<feature type="transmembrane region" description="Helical" evidence="7">
    <location>
        <begin position="159"/>
        <end position="190"/>
    </location>
</feature>
<feature type="transmembrane region" description="Helical" evidence="7">
    <location>
        <begin position="308"/>
        <end position="326"/>
    </location>
</feature>
<dbReference type="PANTHER" id="PTHR23513:SF11">
    <property type="entry name" value="STAPHYLOFERRIN A TRANSPORTER"/>
    <property type="match status" value="1"/>
</dbReference>
<evidence type="ECO:0000256" key="4">
    <source>
        <dbReference type="ARBA" id="ARBA00022692"/>
    </source>
</evidence>
<dbReference type="AlphaFoldDB" id="A0A6J6Z2M8"/>
<dbReference type="EMBL" id="CAFABA010000007">
    <property type="protein sequence ID" value="CAB4815639.1"/>
    <property type="molecule type" value="Genomic_DNA"/>
</dbReference>
<reference evidence="9" key="1">
    <citation type="submission" date="2020-05" db="EMBL/GenBank/DDBJ databases">
        <authorList>
            <person name="Chiriac C."/>
            <person name="Salcher M."/>
            <person name="Ghai R."/>
            <person name="Kavagutti S V."/>
        </authorList>
    </citation>
    <scope>NUCLEOTIDE SEQUENCE</scope>
</reference>
<dbReference type="GO" id="GO:0005886">
    <property type="term" value="C:plasma membrane"/>
    <property type="evidence" value="ECO:0007669"/>
    <property type="project" value="UniProtKB-SubCell"/>
</dbReference>
<dbReference type="InterPro" id="IPR010290">
    <property type="entry name" value="TM_effector"/>
</dbReference>
<evidence type="ECO:0000256" key="6">
    <source>
        <dbReference type="ARBA" id="ARBA00023136"/>
    </source>
</evidence>
<dbReference type="SUPFAM" id="SSF103473">
    <property type="entry name" value="MFS general substrate transporter"/>
    <property type="match status" value="1"/>
</dbReference>
<feature type="transmembrane region" description="Helical" evidence="7">
    <location>
        <begin position="346"/>
        <end position="365"/>
    </location>
</feature>
<keyword evidence="2" id="KW-0813">Transport</keyword>
<evidence type="ECO:0000313" key="10">
    <source>
        <dbReference type="EMBL" id="CAB4897755.1"/>
    </source>
</evidence>
<evidence type="ECO:0000313" key="8">
    <source>
        <dbReference type="EMBL" id="CAB4724796.1"/>
    </source>
</evidence>
<dbReference type="EMBL" id="CAFBOS010000091">
    <property type="protein sequence ID" value="CAB5000006.1"/>
    <property type="molecule type" value="Genomic_DNA"/>
</dbReference>
<gene>
    <name evidence="8" type="ORF">UFOPK2754_00064</name>
    <name evidence="9" type="ORF">UFOPK3139_00332</name>
    <name evidence="10" type="ORF">UFOPK3543_00680</name>
    <name evidence="11" type="ORF">UFOPK3967_01565</name>
</gene>
<feature type="transmembrane region" description="Helical" evidence="7">
    <location>
        <begin position="78"/>
        <end position="98"/>
    </location>
</feature>
<feature type="transmembrane region" description="Helical" evidence="7">
    <location>
        <begin position="223"/>
        <end position="244"/>
    </location>
</feature>
<evidence type="ECO:0000256" key="1">
    <source>
        <dbReference type="ARBA" id="ARBA00004651"/>
    </source>
</evidence>
<dbReference type="CDD" id="cd06173">
    <property type="entry name" value="MFS_MefA_like"/>
    <property type="match status" value="1"/>
</dbReference>
<dbReference type="Gene3D" id="1.20.1250.20">
    <property type="entry name" value="MFS general substrate transporter like domains"/>
    <property type="match status" value="1"/>
</dbReference>
<dbReference type="PANTHER" id="PTHR23513">
    <property type="entry name" value="INTEGRAL MEMBRANE EFFLUX PROTEIN-RELATED"/>
    <property type="match status" value="1"/>
</dbReference>
<feature type="transmembrane region" description="Helical" evidence="7">
    <location>
        <begin position="256"/>
        <end position="274"/>
    </location>
</feature>
<dbReference type="EMBL" id="CAFBMH010000016">
    <property type="protein sequence ID" value="CAB4897755.1"/>
    <property type="molecule type" value="Genomic_DNA"/>
</dbReference>
<evidence type="ECO:0000256" key="7">
    <source>
        <dbReference type="SAM" id="Phobius"/>
    </source>
</evidence>
<evidence type="ECO:0000256" key="2">
    <source>
        <dbReference type="ARBA" id="ARBA00022448"/>
    </source>
</evidence>
<feature type="transmembrane region" description="Helical" evidence="7">
    <location>
        <begin position="44"/>
        <end position="66"/>
    </location>
</feature>
<accession>A0A6J6Z2M8</accession>
<keyword evidence="6 7" id="KW-0472">Membrane</keyword>
<dbReference type="EMBL" id="CAEZYR010000001">
    <property type="protein sequence ID" value="CAB4724796.1"/>
    <property type="molecule type" value="Genomic_DNA"/>
</dbReference>
<name>A0A6J6Z2M8_9ZZZZ</name>
<keyword evidence="3" id="KW-1003">Cell membrane</keyword>
<organism evidence="9">
    <name type="scientific">freshwater metagenome</name>
    <dbReference type="NCBI Taxonomy" id="449393"/>
    <lineage>
        <taxon>unclassified sequences</taxon>
        <taxon>metagenomes</taxon>
        <taxon>ecological metagenomes</taxon>
    </lineage>
</organism>
<proteinExistence type="predicted"/>
<keyword evidence="4 7" id="KW-0812">Transmembrane</keyword>
<comment type="subcellular location">
    <subcellularLocation>
        <location evidence="1">Cell membrane</location>
        <topology evidence="1">Multi-pass membrane protein</topology>
    </subcellularLocation>
</comment>